<name>A0A1F6AIU9_9BACT</name>
<keyword evidence="2" id="KW-0813">Transport</keyword>
<evidence type="ECO:0000256" key="3">
    <source>
        <dbReference type="ARBA" id="ARBA00022781"/>
    </source>
</evidence>
<dbReference type="EMBL" id="MFJV01000001">
    <property type="protein sequence ID" value="OGG24618.1"/>
    <property type="molecule type" value="Genomic_DNA"/>
</dbReference>
<organism evidence="7 8">
    <name type="scientific">Candidatus Gottesmanbacteria bacterium RIFCSPLOWO2_01_FULL_43_11b</name>
    <dbReference type="NCBI Taxonomy" id="1798392"/>
    <lineage>
        <taxon>Bacteria</taxon>
        <taxon>Candidatus Gottesmaniibacteriota</taxon>
    </lineage>
</organism>
<sequence>MKKGDTKESLSVVAGILGFLSERGKTGLLTSVAQSLDEVVDKSHKADKIIVTSAVPVSKEQMNQLRSLVNRFLNRNLPAMNKIDKELIGGFSIRVGDFFLDASLASELFEVKQLLMA</sequence>
<dbReference type="PRINTS" id="PR00125">
    <property type="entry name" value="ATPASEDELTA"/>
</dbReference>
<keyword evidence="5" id="KW-0472">Membrane</keyword>
<dbReference type="PANTHER" id="PTHR11910">
    <property type="entry name" value="ATP SYNTHASE DELTA CHAIN"/>
    <property type="match status" value="1"/>
</dbReference>
<dbReference type="GO" id="GO:0016020">
    <property type="term" value="C:membrane"/>
    <property type="evidence" value="ECO:0007669"/>
    <property type="project" value="UniProtKB-SubCell"/>
</dbReference>
<proteinExistence type="predicted"/>
<keyword evidence="6" id="KW-0066">ATP synthesis</keyword>
<dbReference type="Proteomes" id="UP000178759">
    <property type="component" value="Unassembled WGS sequence"/>
</dbReference>
<evidence type="ECO:0000256" key="6">
    <source>
        <dbReference type="ARBA" id="ARBA00023310"/>
    </source>
</evidence>
<protein>
    <submittedName>
        <fullName evidence="7">Uncharacterized protein</fullName>
    </submittedName>
</protein>
<evidence type="ECO:0000256" key="5">
    <source>
        <dbReference type="ARBA" id="ARBA00023136"/>
    </source>
</evidence>
<keyword evidence="3" id="KW-0375">Hydrogen ion transport</keyword>
<dbReference type="Pfam" id="PF00213">
    <property type="entry name" value="OSCP"/>
    <property type="match status" value="1"/>
</dbReference>
<dbReference type="InterPro" id="IPR000711">
    <property type="entry name" value="ATPase_OSCP/dsu"/>
</dbReference>
<dbReference type="AlphaFoldDB" id="A0A1F6AIU9"/>
<keyword evidence="4" id="KW-0406">Ion transport</keyword>
<reference evidence="7 8" key="1">
    <citation type="journal article" date="2016" name="Nat. Commun.">
        <title>Thousands of microbial genomes shed light on interconnected biogeochemical processes in an aquifer system.</title>
        <authorList>
            <person name="Anantharaman K."/>
            <person name="Brown C.T."/>
            <person name="Hug L.A."/>
            <person name="Sharon I."/>
            <person name="Castelle C.J."/>
            <person name="Probst A.J."/>
            <person name="Thomas B.C."/>
            <person name="Singh A."/>
            <person name="Wilkins M.J."/>
            <person name="Karaoz U."/>
            <person name="Brodie E.L."/>
            <person name="Williams K.H."/>
            <person name="Hubbard S.S."/>
            <person name="Banfield J.F."/>
        </authorList>
    </citation>
    <scope>NUCLEOTIDE SEQUENCE [LARGE SCALE GENOMIC DNA]</scope>
</reference>
<evidence type="ECO:0000313" key="8">
    <source>
        <dbReference type="Proteomes" id="UP000178759"/>
    </source>
</evidence>
<accession>A0A1F6AIU9</accession>
<evidence type="ECO:0000256" key="2">
    <source>
        <dbReference type="ARBA" id="ARBA00022448"/>
    </source>
</evidence>
<evidence type="ECO:0000313" key="7">
    <source>
        <dbReference type="EMBL" id="OGG24618.1"/>
    </source>
</evidence>
<dbReference type="GO" id="GO:0046933">
    <property type="term" value="F:proton-transporting ATP synthase activity, rotational mechanism"/>
    <property type="evidence" value="ECO:0007669"/>
    <property type="project" value="InterPro"/>
</dbReference>
<comment type="subcellular location">
    <subcellularLocation>
        <location evidence="1">Membrane</location>
    </subcellularLocation>
</comment>
<evidence type="ECO:0000256" key="4">
    <source>
        <dbReference type="ARBA" id="ARBA00023065"/>
    </source>
</evidence>
<gene>
    <name evidence="7" type="ORF">A3A79_05570</name>
</gene>
<dbReference type="STRING" id="1798392.A3A79_05570"/>
<evidence type="ECO:0000256" key="1">
    <source>
        <dbReference type="ARBA" id="ARBA00004370"/>
    </source>
</evidence>
<comment type="caution">
    <text evidence="7">The sequence shown here is derived from an EMBL/GenBank/DDBJ whole genome shotgun (WGS) entry which is preliminary data.</text>
</comment>